<keyword evidence="2" id="KW-0805">Transcription regulation</keyword>
<dbReference type="EMBL" id="OU503055">
    <property type="protein sequence ID" value="CAI9784348.1"/>
    <property type="molecule type" value="Genomic_DNA"/>
</dbReference>
<proteinExistence type="predicted"/>
<dbReference type="InterPro" id="IPR044549">
    <property type="entry name" value="bHLH_AtIBH1-like"/>
</dbReference>
<feature type="region of interest" description="Disordered" evidence="5">
    <location>
        <begin position="1"/>
        <end position="28"/>
    </location>
</feature>
<evidence type="ECO:0000256" key="5">
    <source>
        <dbReference type="SAM" id="MobiDB-lite"/>
    </source>
</evidence>
<dbReference type="Proteomes" id="UP000834106">
    <property type="component" value="Chromosome 20"/>
</dbReference>
<keyword evidence="3" id="KW-0804">Transcription</keyword>
<dbReference type="PANTHER" id="PTHR33124:SF43">
    <property type="entry name" value="TRANSCRIPTION FACTOR PAR2"/>
    <property type="match status" value="1"/>
</dbReference>
<dbReference type="AlphaFoldDB" id="A0AAD2ECJ1"/>
<dbReference type="InterPro" id="IPR044660">
    <property type="entry name" value="IBH1-like"/>
</dbReference>
<dbReference type="GO" id="GO:0006355">
    <property type="term" value="P:regulation of DNA-templated transcription"/>
    <property type="evidence" value="ECO:0007669"/>
    <property type="project" value="InterPro"/>
</dbReference>
<accession>A0AAD2ECJ1</accession>
<dbReference type="CDD" id="cd11444">
    <property type="entry name" value="bHLH_AtIBH1_like"/>
    <property type="match status" value="1"/>
</dbReference>
<evidence type="ECO:0000313" key="7">
    <source>
        <dbReference type="Proteomes" id="UP000834106"/>
    </source>
</evidence>
<organism evidence="6 7">
    <name type="scientific">Fraxinus pennsylvanica</name>
    <dbReference type="NCBI Taxonomy" id="56036"/>
    <lineage>
        <taxon>Eukaryota</taxon>
        <taxon>Viridiplantae</taxon>
        <taxon>Streptophyta</taxon>
        <taxon>Embryophyta</taxon>
        <taxon>Tracheophyta</taxon>
        <taxon>Spermatophyta</taxon>
        <taxon>Magnoliopsida</taxon>
        <taxon>eudicotyledons</taxon>
        <taxon>Gunneridae</taxon>
        <taxon>Pentapetalae</taxon>
        <taxon>asterids</taxon>
        <taxon>lamiids</taxon>
        <taxon>Lamiales</taxon>
        <taxon>Oleaceae</taxon>
        <taxon>Oleeae</taxon>
        <taxon>Fraxinus</taxon>
    </lineage>
</organism>
<dbReference type="GO" id="GO:0005634">
    <property type="term" value="C:nucleus"/>
    <property type="evidence" value="ECO:0007669"/>
    <property type="project" value="UniProtKB-SubCell"/>
</dbReference>
<protein>
    <submittedName>
        <fullName evidence="6">Uncharacterized protein</fullName>
    </submittedName>
</protein>
<evidence type="ECO:0000313" key="6">
    <source>
        <dbReference type="EMBL" id="CAI9784348.1"/>
    </source>
</evidence>
<comment type="subcellular location">
    <subcellularLocation>
        <location evidence="1">Nucleus</location>
    </subcellularLocation>
</comment>
<evidence type="ECO:0000256" key="1">
    <source>
        <dbReference type="ARBA" id="ARBA00004123"/>
    </source>
</evidence>
<evidence type="ECO:0000256" key="2">
    <source>
        <dbReference type="ARBA" id="ARBA00023015"/>
    </source>
</evidence>
<reference evidence="6" key="1">
    <citation type="submission" date="2023-05" db="EMBL/GenBank/DDBJ databases">
        <authorList>
            <person name="Huff M."/>
        </authorList>
    </citation>
    <scope>NUCLEOTIDE SEQUENCE</scope>
</reference>
<sequence length="111" mass="12106">MVQESNKSTIRRVRQPESHGRSIKNKTHVEIICGGAGESSGGGEDSDEKAEVEKKIVALQKIVPGGESLCGDTLFEETAEYIVTLQSQIKVLRFLASFVEGPEIEKRKFGG</sequence>
<name>A0AAD2ECJ1_9LAMI</name>
<keyword evidence="4" id="KW-0539">Nucleus</keyword>
<keyword evidence="7" id="KW-1185">Reference proteome</keyword>
<gene>
    <name evidence="6" type="ORF">FPE_LOCUS31778</name>
</gene>
<evidence type="ECO:0000256" key="4">
    <source>
        <dbReference type="ARBA" id="ARBA00023242"/>
    </source>
</evidence>
<evidence type="ECO:0000256" key="3">
    <source>
        <dbReference type="ARBA" id="ARBA00023163"/>
    </source>
</evidence>
<dbReference type="PANTHER" id="PTHR33124">
    <property type="entry name" value="TRANSCRIPTION FACTOR IBH1-LIKE 1"/>
    <property type="match status" value="1"/>
</dbReference>